<sequence length="282" mass="31448">MKIGLSTYAYFWQLSDKAPTTLSLFDALEDSARLGASVFQICDYPQITDWSSRDRARLVAQAERAGITLELGTKGVKPAHLQRYLAIAGELNCTLLRTMINSPDYRPTLSEAQRDVESVLPAFEQQGVAICFETYEQVPTDDNIALVQAIDSPLVGICLDPANCVASLESPMEVVAKTAPYVLNWHVKDFAFSRRDGWVGFTLAGTPLGEGLLRYDEIYQYLQPHTCGINQIIEHWLPWQGEGESTCRAEAAWTAHNMKYLLDKQTSTNIISTLSKESHHVC</sequence>
<dbReference type="InterPro" id="IPR036237">
    <property type="entry name" value="Xyl_isomerase-like_sf"/>
</dbReference>
<dbReference type="InterPro" id="IPR013022">
    <property type="entry name" value="Xyl_isomerase-like_TIM-brl"/>
</dbReference>
<keyword evidence="3" id="KW-1185">Reference proteome</keyword>
<proteinExistence type="predicted"/>
<evidence type="ECO:0000313" key="2">
    <source>
        <dbReference type="EMBL" id="MCU6670399.1"/>
    </source>
</evidence>
<evidence type="ECO:0000259" key="1">
    <source>
        <dbReference type="Pfam" id="PF01261"/>
    </source>
</evidence>
<comment type="caution">
    <text evidence="2">The sequence shown here is derived from an EMBL/GenBank/DDBJ whole genome shotgun (WGS) entry which is preliminary data.</text>
</comment>
<dbReference type="Pfam" id="PF01261">
    <property type="entry name" value="AP_endonuc_2"/>
    <property type="match status" value="1"/>
</dbReference>
<reference evidence="2" key="1">
    <citation type="submission" date="2022-05" db="EMBL/GenBank/DDBJ databases">
        <title>Description of a novel species of Leclercia; Leclercia tamurae and the Proposal for a Novel Genus Silvania gen. nov. Containing Two Novel Species Silvania hatchlandensis sp. nov. and Silvania confinis sp. nov. Isolated from the Rhizosphere of Oak.</title>
        <authorList>
            <person name="Maddock D.W."/>
            <person name="Brady C.L."/>
            <person name="Denman S."/>
            <person name="Arnold D."/>
        </authorList>
    </citation>
    <scope>NUCLEOTIDE SEQUENCE</scope>
    <source>
        <strain evidence="2">H4N4</strain>
    </source>
</reference>
<name>A0A9J6QD04_9ENTR</name>
<feature type="domain" description="Xylose isomerase-like TIM barrel" evidence="1">
    <location>
        <begin position="29"/>
        <end position="253"/>
    </location>
</feature>
<dbReference type="RefSeq" id="WP_271268930.1">
    <property type="nucleotide sequence ID" value="NZ_JAMGZJ010000077.1"/>
</dbReference>
<dbReference type="GO" id="GO:0016853">
    <property type="term" value="F:isomerase activity"/>
    <property type="evidence" value="ECO:0007669"/>
    <property type="project" value="UniProtKB-KW"/>
</dbReference>
<dbReference type="InterPro" id="IPR050312">
    <property type="entry name" value="IolE/XylAMocC-like"/>
</dbReference>
<gene>
    <name evidence="2" type="ORF">M8013_16795</name>
</gene>
<organism evidence="2 3">
    <name type="scientific">Silvania confinis</name>
    <dbReference type="NCBI Taxonomy" id="2926470"/>
    <lineage>
        <taxon>Bacteria</taxon>
        <taxon>Pseudomonadati</taxon>
        <taxon>Pseudomonadota</taxon>
        <taxon>Gammaproteobacteria</taxon>
        <taxon>Enterobacterales</taxon>
        <taxon>Enterobacteriaceae</taxon>
        <taxon>Silvania</taxon>
    </lineage>
</organism>
<keyword evidence="2" id="KW-0413">Isomerase</keyword>
<protein>
    <submittedName>
        <fullName evidence="2">Sugar phosphate isomerase/epimerase</fullName>
    </submittedName>
</protein>
<dbReference type="PANTHER" id="PTHR12110:SF52">
    <property type="entry name" value="XYLOSE ISOMERASE"/>
    <property type="match status" value="1"/>
</dbReference>
<dbReference type="Gene3D" id="3.20.20.150">
    <property type="entry name" value="Divalent-metal-dependent TIM barrel enzymes"/>
    <property type="match status" value="1"/>
</dbReference>
<dbReference type="AlphaFoldDB" id="A0A9J6QD04"/>
<dbReference type="SUPFAM" id="SSF51658">
    <property type="entry name" value="Xylose isomerase-like"/>
    <property type="match status" value="1"/>
</dbReference>
<dbReference type="EMBL" id="JAMGZJ010000077">
    <property type="protein sequence ID" value="MCU6670399.1"/>
    <property type="molecule type" value="Genomic_DNA"/>
</dbReference>
<evidence type="ECO:0000313" key="3">
    <source>
        <dbReference type="Proteomes" id="UP001061282"/>
    </source>
</evidence>
<dbReference type="PANTHER" id="PTHR12110">
    <property type="entry name" value="HYDROXYPYRUVATE ISOMERASE"/>
    <property type="match status" value="1"/>
</dbReference>
<accession>A0A9J6QD04</accession>
<dbReference type="Proteomes" id="UP001061282">
    <property type="component" value="Unassembled WGS sequence"/>
</dbReference>